<evidence type="ECO:0000313" key="8">
    <source>
        <dbReference type="Proteomes" id="UP000319852"/>
    </source>
</evidence>
<evidence type="ECO:0000259" key="6">
    <source>
        <dbReference type="Pfam" id="PF04116"/>
    </source>
</evidence>
<dbReference type="InterPro" id="IPR050307">
    <property type="entry name" value="Sterol_Desaturase_Related"/>
</dbReference>
<feature type="transmembrane region" description="Helical" evidence="5">
    <location>
        <begin position="20"/>
        <end position="41"/>
    </location>
</feature>
<protein>
    <submittedName>
        <fullName evidence="7">Fatty acid hydroxylase superfamily protein</fullName>
    </submittedName>
</protein>
<accession>A0A517N0S4</accession>
<dbReference type="GO" id="GO:0008610">
    <property type="term" value="P:lipid biosynthetic process"/>
    <property type="evidence" value="ECO:0007669"/>
    <property type="project" value="InterPro"/>
</dbReference>
<comment type="subcellular location">
    <subcellularLocation>
        <location evidence="1">Membrane</location>
    </subcellularLocation>
</comment>
<keyword evidence="4 5" id="KW-0472">Membrane</keyword>
<evidence type="ECO:0000313" key="7">
    <source>
        <dbReference type="EMBL" id="QDT00714.1"/>
    </source>
</evidence>
<dbReference type="RefSeq" id="WP_218932103.1">
    <property type="nucleotide sequence ID" value="NZ_CP036263.1"/>
</dbReference>
<feature type="transmembrane region" description="Helical" evidence="5">
    <location>
        <begin position="274"/>
        <end position="292"/>
    </location>
</feature>
<keyword evidence="3 5" id="KW-1133">Transmembrane helix</keyword>
<reference evidence="7 8" key="1">
    <citation type="submission" date="2019-02" db="EMBL/GenBank/DDBJ databases">
        <title>Deep-cultivation of Planctomycetes and their phenomic and genomic characterization uncovers novel biology.</title>
        <authorList>
            <person name="Wiegand S."/>
            <person name="Jogler M."/>
            <person name="Boedeker C."/>
            <person name="Pinto D."/>
            <person name="Vollmers J."/>
            <person name="Rivas-Marin E."/>
            <person name="Kohn T."/>
            <person name="Peeters S.H."/>
            <person name="Heuer A."/>
            <person name="Rast P."/>
            <person name="Oberbeckmann S."/>
            <person name="Bunk B."/>
            <person name="Jeske O."/>
            <person name="Meyerdierks A."/>
            <person name="Storesund J.E."/>
            <person name="Kallscheuer N."/>
            <person name="Luecker S."/>
            <person name="Lage O.M."/>
            <person name="Pohl T."/>
            <person name="Merkel B.J."/>
            <person name="Hornburger P."/>
            <person name="Mueller R.-W."/>
            <person name="Bruemmer F."/>
            <person name="Labrenz M."/>
            <person name="Spormann A.M."/>
            <person name="Op den Camp H."/>
            <person name="Overmann J."/>
            <person name="Amann R."/>
            <person name="Jetten M.S.M."/>
            <person name="Mascher T."/>
            <person name="Medema M.H."/>
            <person name="Devos D.P."/>
            <person name="Kaster A.-K."/>
            <person name="Ovreas L."/>
            <person name="Rohde M."/>
            <person name="Galperin M.Y."/>
            <person name="Jogler C."/>
        </authorList>
    </citation>
    <scope>NUCLEOTIDE SEQUENCE [LARGE SCALE GENOMIC DNA]</scope>
    <source>
        <strain evidence="7 8">HG15A2</strain>
    </source>
</reference>
<feature type="transmembrane region" description="Helical" evidence="5">
    <location>
        <begin position="85"/>
        <end position="103"/>
    </location>
</feature>
<feature type="transmembrane region" description="Helical" evidence="5">
    <location>
        <begin position="53"/>
        <end position="73"/>
    </location>
</feature>
<dbReference type="AlphaFoldDB" id="A0A517N0S4"/>
<keyword evidence="2 5" id="KW-0812">Transmembrane</keyword>
<dbReference type="GO" id="GO:0005506">
    <property type="term" value="F:iron ion binding"/>
    <property type="evidence" value="ECO:0007669"/>
    <property type="project" value="InterPro"/>
</dbReference>
<feature type="domain" description="Fatty acid hydroxylase" evidence="6">
    <location>
        <begin position="206"/>
        <end position="337"/>
    </location>
</feature>
<proteinExistence type="predicted"/>
<sequence>MGPLKSEMDSDHRQFGSGWISGMLSSVLALIGLATVLCLLYPQLLTVADVRGYYNVALVRVALHAVLIAAFLMGGLSATLRQSKLLGFAGMTTVLVATLLGGSRASSQMQGESDVYFGLDFFMLNLILLGTLFIPIERLFKKRNQPIFRAEWREDLFYFFISSLLVQSLTYLSLTPSMTILARTEWAGGIRAGIASQPVLVQFLEIMFLTDLVQYWFHRAFHEFPWLWRFHAVHHSAKHMDWIAGSRMHLVEIILLRAFTTIPMYALGFGEPALYGYIFFVYLLSVFVHSNLRFHFGPLQHVLATPRFHHWHHGIEKEAININYAVHFPLLDRLFGTYHMPKDQWPEGYGIAGHPVPLGYWQQFWYPFSRKVENQSDDETKGES</sequence>
<evidence type="ECO:0000256" key="2">
    <source>
        <dbReference type="ARBA" id="ARBA00022692"/>
    </source>
</evidence>
<dbReference type="GO" id="GO:0016020">
    <property type="term" value="C:membrane"/>
    <property type="evidence" value="ECO:0007669"/>
    <property type="project" value="UniProtKB-SubCell"/>
</dbReference>
<feature type="transmembrane region" description="Helical" evidence="5">
    <location>
        <begin position="115"/>
        <end position="136"/>
    </location>
</feature>
<dbReference type="EMBL" id="CP036263">
    <property type="protein sequence ID" value="QDT00714.1"/>
    <property type="molecule type" value="Genomic_DNA"/>
</dbReference>
<dbReference type="Pfam" id="PF04116">
    <property type="entry name" value="FA_hydroxylase"/>
    <property type="match status" value="1"/>
</dbReference>
<evidence type="ECO:0000256" key="1">
    <source>
        <dbReference type="ARBA" id="ARBA00004370"/>
    </source>
</evidence>
<evidence type="ECO:0000256" key="4">
    <source>
        <dbReference type="ARBA" id="ARBA00023136"/>
    </source>
</evidence>
<dbReference type="GO" id="GO:0016491">
    <property type="term" value="F:oxidoreductase activity"/>
    <property type="evidence" value="ECO:0007669"/>
    <property type="project" value="InterPro"/>
</dbReference>
<evidence type="ECO:0000256" key="3">
    <source>
        <dbReference type="ARBA" id="ARBA00022989"/>
    </source>
</evidence>
<name>A0A517N0S4_9BACT</name>
<gene>
    <name evidence="7" type="ORF">HG15A2_40540</name>
</gene>
<feature type="transmembrane region" description="Helical" evidence="5">
    <location>
        <begin position="156"/>
        <end position="174"/>
    </location>
</feature>
<dbReference type="KEGG" id="amob:HG15A2_40540"/>
<dbReference type="Proteomes" id="UP000319852">
    <property type="component" value="Chromosome"/>
</dbReference>
<dbReference type="PANTHER" id="PTHR11863">
    <property type="entry name" value="STEROL DESATURASE"/>
    <property type="match status" value="1"/>
</dbReference>
<dbReference type="InterPro" id="IPR006694">
    <property type="entry name" value="Fatty_acid_hydroxylase"/>
</dbReference>
<evidence type="ECO:0000256" key="5">
    <source>
        <dbReference type="SAM" id="Phobius"/>
    </source>
</evidence>
<organism evidence="7 8">
    <name type="scientific">Adhaeretor mobilis</name>
    <dbReference type="NCBI Taxonomy" id="1930276"/>
    <lineage>
        <taxon>Bacteria</taxon>
        <taxon>Pseudomonadati</taxon>
        <taxon>Planctomycetota</taxon>
        <taxon>Planctomycetia</taxon>
        <taxon>Pirellulales</taxon>
        <taxon>Lacipirellulaceae</taxon>
        <taxon>Adhaeretor</taxon>
    </lineage>
</organism>
<keyword evidence="8" id="KW-1185">Reference proteome</keyword>